<name>A0AA36IBS4_9DINO</name>
<keyword evidence="2" id="KW-1185">Reference proteome</keyword>
<reference evidence="1" key="1">
    <citation type="submission" date="2023-08" db="EMBL/GenBank/DDBJ databases">
        <authorList>
            <person name="Chen Y."/>
            <person name="Shah S."/>
            <person name="Dougan E. K."/>
            <person name="Thang M."/>
            <person name="Chan C."/>
        </authorList>
    </citation>
    <scope>NUCLEOTIDE SEQUENCE</scope>
</reference>
<protein>
    <submittedName>
        <fullName evidence="1">Uncharacterized protein</fullName>
    </submittedName>
</protein>
<sequence>MVAEHGVPICRPQLCRRSSAEEPQQRTGETTPFARWSRLACQGCARGQQCPGVGAMCIRPERWASWLARSRGGGDCRSRTGAGGFPQGTGDPLAPCAWRSCFVRQPAAGRSKKQSWIFHRCLFSRTATRADITGAARGPARTICRMLCRWARTAQSTLPHLAIMSTDSYVTLGPGTYNAHTTSFVYWPEALIRVRQKVT</sequence>
<dbReference type="EMBL" id="CAUJNA010001056">
    <property type="protein sequence ID" value="CAJ1383846.1"/>
    <property type="molecule type" value="Genomic_DNA"/>
</dbReference>
<evidence type="ECO:0000313" key="1">
    <source>
        <dbReference type="EMBL" id="CAJ1383846.1"/>
    </source>
</evidence>
<dbReference type="Proteomes" id="UP001178507">
    <property type="component" value="Unassembled WGS sequence"/>
</dbReference>
<dbReference type="AlphaFoldDB" id="A0AA36IBS4"/>
<organism evidence="1 2">
    <name type="scientific">Effrenium voratum</name>
    <dbReference type="NCBI Taxonomy" id="2562239"/>
    <lineage>
        <taxon>Eukaryota</taxon>
        <taxon>Sar</taxon>
        <taxon>Alveolata</taxon>
        <taxon>Dinophyceae</taxon>
        <taxon>Suessiales</taxon>
        <taxon>Symbiodiniaceae</taxon>
        <taxon>Effrenium</taxon>
    </lineage>
</organism>
<gene>
    <name evidence="1" type="ORF">EVOR1521_LOCUS10847</name>
</gene>
<proteinExistence type="predicted"/>
<evidence type="ECO:0000313" key="2">
    <source>
        <dbReference type="Proteomes" id="UP001178507"/>
    </source>
</evidence>
<comment type="caution">
    <text evidence="1">The sequence shown here is derived from an EMBL/GenBank/DDBJ whole genome shotgun (WGS) entry which is preliminary data.</text>
</comment>
<accession>A0AA36IBS4</accession>